<comment type="caution">
    <text evidence="2">The sequence shown here is derived from an EMBL/GenBank/DDBJ whole genome shotgun (WGS) entry which is preliminary data.</text>
</comment>
<dbReference type="InterPro" id="IPR001387">
    <property type="entry name" value="Cro/C1-type_HTH"/>
</dbReference>
<gene>
    <name evidence="2" type="ORF">I8748_32235</name>
</gene>
<dbReference type="AlphaFoldDB" id="A0A8J7I277"/>
<dbReference type="Pfam" id="PF01381">
    <property type="entry name" value="HTH_3"/>
    <property type="match status" value="1"/>
</dbReference>
<dbReference type="GO" id="GO:0003677">
    <property type="term" value="F:DNA binding"/>
    <property type="evidence" value="ECO:0007669"/>
    <property type="project" value="InterPro"/>
</dbReference>
<protein>
    <submittedName>
        <fullName evidence="2">Helix-turn-helix transcriptional regulator</fullName>
    </submittedName>
</protein>
<evidence type="ECO:0000313" key="3">
    <source>
        <dbReference type="Proteomes" id="UP000632766"/>
    </source>
</evidence>
<dbReference type="CDD" id="cd00093">
    <property type="entry name" value="HTH_XRE"/>
    <property type="match status" value="1"/>
</dbReference>
<accession>A0A8J7I277</accession>
<proteinExistence type="predicted"/>
<sequence>MNDKYSLNTQKLAHLARSKRNTRGLRETAVEIGSVSPATLSRIENGRMPDMETFLALCDWLEVPPGELFKEIMEDEIKYRATPKGKQYIRSMQIEDIKTRLSNPITREQALLDTGEWVKETALYFGASPTTAYKIAATFVEGLEKDFT</sequence>
<keyword evidence="3" id="KW-1185">Reference proteome</keyword>
<name>A0A8J7I277_9NOST</name>
<reference evidence="2 3" key="1">
    <citation type="journal article" date="2021" name="Int. J. Syst. Evol. Microbiol.">
        <title>Amazonocrinis nigriterrae gen. nov., sp. nov., Atlanticothrix silvestris gen. nov., sp. nov. and Dendronalium phyllosphericum gen. nov., sp. nov., nostocacean cyanobacteria from Brazilian environments.</title>
        <authorList>
            <person name="Alvarenga D.O."/>
            <person name="Andreote A.P.D."/>
            <person name="Branco L.H.Z."/>
            <person name="Delbaje E."/>
            <person name="Cruz R.B."/>
            <person name="Varani A.M."/>
            <person name="Fiore M.F."/>
        </authorList>
    </citation>
    <scope>NUCLEOTIDE SEQUENCE [LARGE SCALE GENOMIC DNA]</scope>
    <source>
        <strain evidence="2 3">CENA67</strain>
    </source>
</reference>
<feature type="domain" description="HTH cro/C1-type" evidence="1">
    <location>
        <begin position="35"/>
        <end position="68"/>
    </location>
</feature>
<evidence type="ECO:0000313" key="2">
    <source>
        <dbReference type="EMBL" id="MBH8566769.1"/>
    </source>
</evidence>
<organism evidence="2 3">
    <name type="scientific">Amazonocrinis nigriterrae CENA67</name>
    <dbReference type="NCBI Taxonomy" id="2794033"/>
    <lineage>
        <taxon>Bacteria</taxon>
        <taxon>Bacillati</taxon>
        <taxon>Cyanobacteriota</taxon>
        <taxon>Cyanophyceae</taxon>
        <taxon>Nostocales</taxon>
        <taxon>Nostocaceae</taxon>
        <taxon>Amazonocrinis</taxon>
        <taxon>Amazonocrinis nigriterrae</taxon>
    </lineage>
</organism>
<evidence type="ECO:0000259" key="1">
    <source>
        <dbReference type="PROSITE" id="PS50943"/>
    </source>
</evidence>
<dbReference type="SUPFAM" id="SSF47413">
    <property type="entry name" value="lambda repressor-like DNA-binding domains"/>
    <property type="match status" value="1"/>
</dbReference>
<dbReference type="PROSITE" id="PS50943">
    <property type="entry name" value="HTH_CROC1"/>
    <property type="match status" value="1"/>
</dbReference>
<dbReference type="SMART" id="SM00530">
    <property type="entry name" value="HTH_XRE"/>
    <property type="match status" value="1"/>
</dbReference>
<dbReference type="Gene3D" id="1.10.260.40">
    <property type="entry name" value="lambda repressor-like DNA-binding domains"/>
    <property type="match status" value="1"/>
</dbReference>
<dbReference type="EMBL" id="JAECZC010000102">
    <property type="protein sequence ID" value="MBH8566769.1"/>
    <property type="molecule type" value="Genomic_DNA"/>
</dbReference>
<dbReference type="InterPro" id="IPR010982">
    <property type="entry name" value="Lambda_DNA-bd_dom_sf"/>
</dbReference>
<dbReference type="RefSeq" id="WP_198128501.1">
    <property type="nucleotide sequence ID" value="NZ_JAECZC010000102.1"/>
</dbReference>
<dbReference type="Proteomes" id="UP000632766">
    <property type="component" value="Unassembled WGS sequence"/>
</dbReference>